<proteinExistence type="predicted"/>
<feature type="compositionally biased region" description="Basic and acidic residues" evidence="1">
    <location>
        <begin position="52"/>
        <end position="61"/>
    </location>
</feature>
<evidence type="ECO:0000313" key="2">
    <source>
        <dbReference type="EMBL" id="MBD7962028.1"/>
    </source>
</evidence>
<gene>
    <name evidence="2" type="ORF">H9646_16275</name>
</gene>
<evidence type="ECO:0000256" key="1">
    <source>
        <dbReference type="SAM" id="MobiDB-lite"/>
    </source>
</evidence>
<feature type="region of interest" description="Disordered" evidence="1">
    <location>
        <begin position="52"/>
        <end position="76"/>
    </location>
</feature>
<organism evidence="2 3">
    <name type="scientific">Comamonas avium</name>
    <dbReference type="NCBI Taxonomy" id="2762231"/>
    <lineage>
        <taxon>Bacteria</taxon>
        <taxon>Pseudomonadati</taxon>
        <taxon>Pseudomonadota</taxon>
        <taxon>Betaproteobacteria</taxon>
        <taxon>Burkholderiales</taxon>
        <taxon>Comamonadaceae</taxon>
        <taxon>Comamonas</taxon>
    </lineage>
</organism>
<protein>
    <recommendedName>
        <fullName evidence="4">ShlB/FhaC/HecB family hemolysin secretion/activation protein</fullName>
    </recommendedName>
</protein>
<comment type="caution">
    <text evidence="2">The sequence shown here is derived from an EMBL/GenBank/DDBJ whole genome shotgun (WGS) entry which is preliminary data.</text>
</comment>
<name>A0ABR8SEW4_9BURK</name>
<reference evidence="2 3" key="1">
    <citation type="submission" date="2020-08" db="EMBL/GenBank/DDBJ databases">
        <title>A Genomic Blueprint of the Chicken Gut Microbiome.</title>
        <authorList>
            <person name="Gilroy R."/>
            <person name="Ravi A."/>
            <person name="Getino M."/>
            <person name="Pursley I."/>
            <person name="Horton D.L."/>
            <person name="Alikhan N.-F."/>
            <person name="Baker D."/>
            <person name="Gharbi K."/>
            <person name="Hall N."/>
            <person name="Watson M."/>
            <person name="Adriaenssens E.M."/>
            <person name="Foster-Nyarko E."/>
            <person name="Jarju S."/>
            <person name="Secka A."/>
            <person name="Antonio M."/>
            <person name="Oren A."/>
            <person name="Chaudhuri R."/>
            <person name="La Ragione R.M."/>
            <person name="Hildebrand F."/>
            <person name="Pallen M.J."/>
        </authorList>
    </citation>
    <scope>NUCLEOTIDE SEQUENCE [LARGE SCALE GENOMIC DNA]</scope>
    <source>
        <strain evidence="2 3">Sa2CVA6</strain>
    </source>
</reference>
<accession>A0ABR8SEW4</accession>
<evidence type="ECO:0008006" key="4">
    <source>
        <dbReference type="Google" id="ProtNLM"/>
    </source>
</evidence>
<dbReference type="EMBL" id="JACSQK010000009">
    <property type="protein sequence ID" value="MBD7962028.1"/>
    <property type="molecule type" value="Genomic_DNA"/>
</dbReference>
<dbReference type="Proteomes" id="UP000634919">
    <property type="component" value="Unassembled WGS sequence"/>
</dbReference>
<keyword evidence="3" id="KW-1185">Reference proteome</keyword>
<sequence length="116" mass="12878">MAVLIFINFHKTFYNKCFVIIIFVALITSAARAQSDLSPVIRSDLEQRRALEREQAQRELLQKTPDAMQPAAPAASLPWPQAETPCFVIHSIVLSGATETMGMKGKGNHTKNLLKV</sequence>
<dbReference type="RefSeq" id="WP_191724448.1">
    <property type="nucleotide sequence ID" value="NZ_JACSQK010000009.1"/>
</dbReference>
<evidence type="ECO:0000313" key="3">
    <source>
        <dbReference type="Proteomes" id="UP000634919"/>
    </source>
</evidence>